<proteinExistence type="predicted"/>
<keyword evidence="1" id="KW-0472">Membrane</keyword>
<name>A0AAF3EM47_9BILA</name>
<reference evidence="3" key="1">
    <citation type="submission" date="2024-02" db="UniProtKB">
        <authorList>
            <consortium name="WormBaseParasite"/>
        </authorList>
    </citation>
    <scope>IDENTIFICATION</scope>
</reference>
<feature type="transmembrane region" description="Helical" evidence="1">
    <location>
        <begin position="283"/>
        <end position="308"/>
    </location>
</feature>
<evidence type="ECO:0000313" key="3">
    <source>
        <dbReference type="WBParaSite" id="MBELARI_LOCUS14806"/>
    </source>
</evidence>
<dbReference type="Proteomes" id="UP000887575">
    <property type="component" value="Unassembled WGS sequence"/>
</dbReference>
<feature type="transmembrane region" description="Helical" evidence="1">
    <location>
        <begin position="12"/>
        <end position="35"/>
    </location>
</feature>
<feature type="transmembrane region" description="Helical" evidence="1">
    <location>
        <begin position="207"/>
        <end position="225"/>
    </location>
</feature>
<keyword evidence="1" id="KW-1133">Transmembrane helix</keyword>
<protein>
    <submittedName>
        <fullName evidence="3">Uncharacterized protein</fullName>
    </submittedName>
</protein>
<feature type="transmembrane region" description="Helical" evidence="1">
    <location>
        <begin position="246"/>
        <end position="271"/>
    </location>
</feature>
<organism evidence="2 3">
    <name type="scientific">Mesorhabditis belari</name>
    <dbReference type="NCBI Taxonomy" id="2138241"/>
    <lineage>
        <taxon>Eukaryota</taxon>
        <taxon>Metazoa</taxon>
        <taxon>Ecdysozoa</taxon>
        <taxon>Nematoda</taxon>
        <taxon>Chromadorea</taxon>
        <taxon>Rhabditida</taxon>
        <taxon>Rhabditina</taxon>
        <taxon>Rhabditomorpha</taxon>
        <taxon>Rhabditoidea</taxon>
        <taxon>Rhabditidae</taxon>
        <taxon>Mesorhabditinae</taxon>
        <taxon>Mesorhabditis</taxon>
    </lineage>
</organism>
<feature type="transmembrane region" description="Helical" evidence="1">
    <location>
        <begin position="63"/>
        <end position="83"/>
    </location>
</feature>
<keyword evidence="1" id="KW-0812">Transmembrane</keyword>
<dbReference type="WBParaSite" id="MBELARI_LOCUS14806">
    <property type="protein sequence ID" value="MBELARI_LOCUS14806"/>
    <property type="gene ID" value="MBELARI_LOCUS14806"/>
</dbReference>
<sequence>MSFLSIIHNDFSHFLLVTIFLIGLNSLLTVLSFLVGGKSSVLERNSDFNFGTLNLFDQITHQGGTWALVLSLFLCPLAAFFSATNDRLAPSIRLLLIAENLNKFIFVITNTLGTFCVNEQPFPLDCPEVLITYWQQVNIFLHGYDFVTAAKYCQLMISLSRFFAVSFDGRYFRSTQKWSWVQLLIPNIATLGLVLINELVGSTDTCLHSYIYPGVLLIMCSLDAVTGHKMTHLRKHGKVSKAEGLLMLQMLSSTVVILISTIGSVLVLLLIELFATNLLIYMFYHSLLPLSDSFLFIFLQSLIMIFCLRKRKDKKRISKVSTANEFRPVTRVR</sequence>
<evidence type="ECO:0000256" key="1">
    <source>
        <dbReference type="SAM" id="Phobius"/>
    </source>
</evidence>
<accession>A0AAF3EM47</accession>
<dbReference type="AlphaFoldDB" id="A0AAF3EM47"/>
<evidence type="ECO:0000313" key="2">
    <source>
        <dbReference type="Proteomes" id="UP000887575"/>
    </source>
</evidence>
<keyword evidence="2" id="KW-1185">Reference proteome</keyword>
<feature type="transmembrane region" description="Helical" evidence="1">
    <location>
        <begin position="180"/>
        <end position="201"/>
    </location>
</feature>